<keyword evidence="2" id="KW-1185">Reference proteome</keyword>
<protein>
    <submittedName>
        <fullName evidence="1">Uncharacterized protein</fullName>
    </submittedName>
</protein>
<name>A0A1H6I3E4_MAGFU</name>
<proteinExistence type="predicted"/>
<dbReference type="OrthoDB" id="7360359at2"/>
<dbReference type="Proteomes" id="UP000182983">
    <property type="component" value="Unassembled WGS sequence"/>
</dbReference>
<dbReference type="AlphaFoldDB" id="A0A1H6I3E4"/>
<dbReference type="EMBL" id="FNWO01000008">
    <property type="protein sequence ID" value="SEH41194.1"/>
    <property type="molecule type" value="Genomic_DNA"/>
</dbReference>
<evidence type="ECO:0000313" key="2">
    <source>
        <dbReference type="Proteomes" id="UP000182983"/>
    </source>
</evidence>
<evidence type="ECO:0000313" key="1">
    <source>
        <dbReference type="EMBL" id="SEH41194.1"/>
    </source>
</evidence>
<gene>
    <name evidence="1" type="ORF">SAMN04244559_02190</name>
</gene>
<reference evidence="2" key="1">
    <citation type="submission" date="2016-10" db="EMBL/GenBank/DDBJ databases">
        <authorList>
            <person name="Varghese N."/>
            <person name="Submissions S."/>
        </authorList>
    </citation>
    <scope>NUCLEOTIDE SEQUENCE [LARGE SCALE GENOMIC DNA]</scope>
    <source>
        <strain evidence="2">DSM 13234</strain>
    </source>
</reference>
<dbReference type="RefSeq" id="WP_074768473.1">
    <property type="nucleotide sequence ID" value="NZ_FNWO01000008.1"/>
</dbReference>
<organism evidence="1 2">
    <name type="scientific">Magnetospirillum fulvum</name>
    <name type="common">Rhodospirillum fulvum</name>
    <dbReference type="NCBI Taxonomy" id="1082"/>
    <lineage>
        <taxon>Bacteria</taxon>
        <taxon>Pseudomonadati</taxon>
        <taxon>Pseudomonadota</taxon>
        <taxon>Alphaproteobacteria</taxon>
        <taxon>Rhodospirillales</taxon>
        <taxon>Rhodospirillaceae</taxon>
        <taxon>Magnetospirillum</taxon>
    </lineage>
</organism>
<accession>A0A1H6I3E4</accession>
<sequence length="61" mass="6724">MAHRIPMTTQTAPFARAGDEPTLTDLLADPVLHALLRCDRLSEGDLRTAIERGRAALRQRG</sequence>